<gene>
    <name evidence="3" type="ORF">BZM27_31080</name>
</gene>
<proteinExistence type="predicted"/>
<keyword evidence="4" id="KW-1185">Reference proteome</keyword>
<evidence type="ECO:0000313" key="4">
    <source>
        <dbReference type="Proteomes" id="UP000294200"/>
    </source>
</evidence>
<dbReference type="EMBL" id="MWML01000145">
    <property type="protein sequence ID" value="TCG05783.1"/>
    <property type="molecule type" value="Genomic_DNA"/>
</dbReference>
<dbReference type="GO" id="GO:0003677">
    <property type="term" value="F:DNA binding"/>
    <property type="evidence" value="ECO:0007669"/>
    <property type="project" value="InterPro"/>
</dbReference>
<dbReference type="PANTHER" id="PTHR33055">
    <property type="entry name" value="TRANSPOSASE FOR INSERTION SEQUENCE ELEMENT IS1111A"/>
    <property type="match status" value="1"/>
</dbReference>
<dbReference type="GO" id="GO:0006313">
    <property type="term" value="P:DNA transposition"/>
    <property type="evidence" value="ECO:0007669"/>
    <property type="project" value="InterPro"/>
</dbReference>
<protein>
    <recommendedName>
        <fullName evidence="2">Transposase IS116/IS110/IS902 C-terminal domain-containing protein</fullName>
    </recommendedName>
</protein>
<reference evidence="3 4" key="1">
    <citation type="submission" date="2017-02" db="EMBL/GenBank/DDBJ databases">
        <title>Paraburkholderia sophoroidis sp. nov. and Paraburkholderia steynii sp. nov. rhizobial symbionts of the fynbos legume Hypocalyptus sophoroides.</title>
        <authorList>
            <person name="Steenkamp E.T."/>
            <person name="Beukes C.W."/>
            <person name="Van Zyl E."/>
            <person name="Avontuur J."/>
            <person name="Chan W.Y."/>
            <person name="Hassen A."/>
            <person name="Palmer M."/>
            <person name="Mthombeni L."/>
            <person name="Phalane F."/>
            <person name="Sereme K."/>
            <person name="Venter S.N."/>
        </authorList>
    </citation>
    <scope>NUCLEOTIDE SEQUENCE [LARGE SCALE GENOMIC DNA]</scope>
    <source>
        <strain evidence="3 4">HC1.1ba</strain>
    </source>
</reference>
<accession>A0A4R0X6F0</accession>
<dbReference type="InterPro" id="IPR047650">
    <property type="entry name" value="Transpos_IS110"/>
</dbReference>
<comment type="caution">
    <text evidence="3">The sequence shown here is derived from an EMBL/GenBank/DDBJ whole genome shotgun (WGS) entry which is preliminary data.</text>
</comment>
<name>A0A4R0X6F0_9BURK</name>
<dbReference type="Proteomes" id="UP000294200">
    <property type="component" value="Unassembled WGS sequence"/>
</dbReference>
<dbReference type="PANTHER" id="PTHR33055:SF13">
    <property type="entry name" value="TRANSPOSASE"/>
    <property type="match status" value="1"/>
</dbReference>
<organism evidence="3 4">
    <name type="scientific">Paraburkholderia steynii</name>
    <dbReference type="NCBI Taxonomy" id="1245441"/>
    <lineage>
        <taxon>Bacteria</taxon>
        <taxon>Pseudomonadati</taxon>
        <taxon>Pseudomonadota</taxon>
        <taxon>Betaproteobacteria</taxon>
        <taxon>Burkholderiales</taxon>
        <taxon>Burkholderiaceae</taxon>
        <taxon>Paraburkholderia</taxon>
    </lineage>
</organism>
<dbReference type="InterPro" id="IPR003346">
    <property type="entry name" value="Transposase_20"/>
</dbReference>
<evidence type="ECO:0000259" key="2">
    <source>
        <dbReference type="Pfam" id="PF02371"/>
    </source>
</evidence>
<dbReference type="AlphaFoldDB" id="A0A4R0X6F0"/>
<dbReference type="Pfam" id="PF02371">
    <property type="entry name" value="Transposase_20"/>
    <property type="match status" value="1"/>
</dbReference>
<evidence type="ECO:0000313" key="3">
    <source>
        <dbReference type="EMBL" id="TCG05783.1"/>
    </source>
</evidence>
<feature type="domain" description="Transposase IS116/IS110/IS902 C-terminal" evidence="2">
    <location>
        <begin position="42"/>
        <end position="101"/>
    </location>
</feature>
<sequence>MLAADRPVPQEPLGKARSRTQQPNALGFDVRMLMYQLAGVDLTQIDGIGPYLAVRLVAECGTDLSRWPTAKHFTSWLTLSPGCKVSGGKVPPAGRSHRKGQGRYGHSAQDRRAVLQRHALRHAIR</sequence>
<feature type="region of interest" description="Disordered" evidence="1">
    <location>
        <begin position="87"/>
        <end position="110"/>
    </location>
</feature>
<dbReference type="GO" id="GO:0004803">
    <property type="term" value="F:transposase activity"/>
    <property type="evidence" value="ECO:0007669"/>
    <property type="project" value="InterPro"/>
</dbReference>
<evidence type="ECO:0000256" key="1">
    <source>
        <dbReference type="SAM" id="MobiDB-lite"/>
    </source>
</evidence>
<feature type="region of interest" description="Disordered" evidence="1">
    <location>
        <begin position="1"/>
        <end position="20"/>
    </location>
</feature>